<sequence length="292" mass="30952">MTDNLTLAEAALWLRLSERALYALARAGRIPAAQVGGKWIFPRASLARWLALQAEPAAGAPLAPPPIVAGSHDPLLDWAVRESGSRLAVLSGGSLAGLEALAEGRAIIAATHVLDPDSGGFNEAAARDALGARPTVGIVWAWRDQGMILPAGNPRRLARVEDLVAGDIRVIGRQPRAGSHVLMVHLLTEAGLRLDQINLLPDPAMAEDEVAAAVAEGRADAGFGILAEAARRGLDFVPLLRERFDLVMGLRSYFGPAFQALLRFAQGEAFRRRAAAMGGYDIGEVGRVAFLL</sequence>
<accession>A0ABS5F2Y4</accession>
<dbReference type="InterPro" id="IPR024370">
    <property type="entry name" value="PBP_domain"/>
</dbReference>
<organism evidence="3 4">
    <name type="scientific">Plastoroseomonas hellenica</name>
    <dbReference type="NCBI Taxonomy" id="2687306"/>
    <lineage>
        <taxon>Bacteria</taxon>
        <taxon>Pseudomonadati</taxon>
        <taxon>Pseudomonadota</taxon>
        <taxon>Alphaproteobacteria</taxon>
        <taxon>Acetobacterales</taxon>
        <taxon>Acetobacteraceae</taxon>
        <taxon>Plastoroseomonas</taxon>
    </lineage>
</organism>
<keyword evidence="4" id="KW-1185">Reference proteome</keyword>
<name>A0ABS5F2Y4_9PROT</name>
<dbReference type="NCBIfam" id="TIGR01764">
    <property type="entry name" value="excise"/>
    <property type="match status" value="1"/>
</dbReference>
<evidence type="ECO:0000313" key="3">
    <source>
        <dbReference type="EMBL" id="MBR0666886.1"/>
    </source>
</evidence>
<gene>
    <name evidence="3" type="ORF">GXW71_21170</name>
</gene>
<reference evidence="4" key="1">
    <citation type="journal article" date="2021" name="Syst. Appl. Microbiol.">
        <title>Roseomonas hellenica sp. nov., isolated from roots of wild-growing Alkanna tinctoria.</title>
        <authorList>
            <person name="Rat A."/>
            <person name="Naranjo H.D."/>
            <person name="Lebbe L."/>
            <person name="Cnockaert M."/>
            <person name="Krigas N."/>
            <person name="Grigoriadou K."/>
            <person name="Maloupa E."/>
            <person name="Willems A."/>
        </authorList>
    </citation>
    <scope>NUCLEOTIDE SEQUENCE [LARGE SCALE GENOMIC DNA]</scope>
    <source>
        <strain evidence="4">LMG 31523</strain>
    </source>
</reference>
<evidence type="ECO:0000259" key="2">
    <source>
        <dbReference type="Pfam" id="PF12728"/>
    </source>
</evidence>
<comment type="caution">
    <text evidence="3">The sequence shown here is derived from an EMBL/GenBank/DDBJ whole genome shotgun (WGS) entry which is preliminary data.</text>
</comment>
<dbReference type="Proteomes" id="UP001196870">
    <property type="component" value="Unassembled WGS sequence"/>
</dbReference>
<feature type="domain" description="PBP" evidence="1">
    <location>
        <begin position="81"/>
        <end position="265"/>
    </location>
</feature>
<dbReference type="SUPFAM" id="SSF46955">
    <property type="entry name" value="Putative DNA-binding domain"/>
    <property type="match status" value="1"/>
</dbReference>
<protein>
    <submittedName>
        <fullName evidence="3">Helix-turn-helix transcriptional regulator</fullName>
    </submittedName>
</protein>
<dbReference type="PANTHER" id="PTHR38431">
    <property type="entry name" value="BLL2305 PROTEIN"/>
    <property type="match status" value="1"/>
</dbReference>
<evidence type="ECO:0000313" key="4">
    <source>
        <dbReference type="Proteomes" id="UP001196870"/>
    </source>
</evidence>
<evidence type="ECO:0000259" key="1">
    <source>
        <dbReference type="Pfam" id="PF12727"/>
    </source>
</evidence>
<dbReference type="PANTHER" id="PTHR38431:SF1">
    <property type="entry name" value="BLL2305 PROTEIN"/>
    <property type="match status" value="1"/>
</dbReference>
<dbReference type="Pfam" id="PF12728">
    <property type="entry name" value="HTH_17"/>
    <property type="match status" value="1"/>
</dbReference>
<dbReference type="RefSeq" id="WP_211854665.1">
    <property type="nucleotide sequence ID" value="NZ_JAAGBB010000027.1"/>
</dbReference>
<dbReference type="SUPFAM" id="SSF53850">
    <property type="entry name" value="Periplasmic binding protein-like II"/>
    <property type="match status" value="1"/>
</dbReference>
<dbReference type="InterPro" id="IPR009061">
    <property type="entry name" value="DNA-bd_dom_put_sf"/>
</dbReference>
<dbReference type="Pfam" id="PF12727">
    <property type="entry name" value="PBP_like"/>
    <property type="match status" value="1"/>
</dbReference>
<proteinExistence type="predicted"/>
<dbReference type="EMBL" id="JAAGBB010000027">
    <property type="protein sequence ID" value="MBR0666886.1"/>
    <property type="molecule type" value="Genomic_DNA"/>
</dbReference>
<feature type="domain" description="Helix-turn-helix" evidence="2">
    <location>
        <begin position="5"/>
        <end position="51"/>
    </location>
</feature>
<dbReference type="InterPro" id="IPR010093">
    <property type="entry name" value="SinI_DNA-bd"/>
</dbReference>
<dbReference type="InterPro" id="IPR041657">
    <property type="entry name" value="HTH_17"/>
</dbReference>